<dbReference type="Proteomes" id="UP000295741">
    <property type="component" value="Unassembled WGS sequence"/>
</dbReference>
<name>A0A4R6J2M8_9BACT</name>
<keyword evidence="2" id="KW-1185">Reference proteome</keyword>
<reference evidence="1 2" key="1">
    <citation type="submission" date="2019-03" db="EMBL/GenBank/DDBJ databases">
        <title>Genomic Encyclopedia of Archaeal and Bacterial Type Strains, Phase II (KMG-II): from individual species to whole genera.</title>
        <authorList>
            <person name="Goeker M."/>
        </authorList>
    </citation>
    <scope>NUCLEOTIDE SEQUENCE [LARGE SCALE GENOMIC DNA]</scope>
    <source>
        <strain evidence="1 2">DSM 28323</strain>
    </source>
</reference>
<dbReference type="EMBL" id="SNWP01000010">
    <property type="protein sequence ID" value="TDO28526.1"/>
    <property type="molecule type" value="Genomic_DNA"/>
</dbReference>
<dbReference type="GO" id="GO:0008168">
    <property type="term" value="F:methyltransferase activity"/>
    <property type="evidence" value="ECO:0007669"/>
    <property type="project" value="UniProtKB-KW"/>
</dbReference>
<keyword evidence="1" id="KW-0489">Methyltransferase</keyword>
<dbReference type="OrthoDB" id="5464618at2"/>
<dbReference type="AlphaFoldDB" id="A0A4R6J2M8"/>
<evidence type="ECO:0000313" key="1">
    <source>
        <dbReference type="EMBL" id="TDO28526.1"/>
    </source>
</evidence>
<proteinExistence type="predicted"/>
<sequence length="265" mass="29620">MYSTFQLAAKYLRFYVGASNSKGHGVHSPFVFDFIQYVLNDDRVFYAYRQIENLRQLLKADQRVLEIKVGGDTSGASTSGFRKIADIASSSVGSAKYGQLLFRITDKYGPSEILEIGTSLGITTGYLAMANPNTSVTTIEEAGSLAKIASANFQKLGIRNVRLLEGDINQQLSGWLAQGRNIDLALVNGLQVGKSVIRYYRSIRNNIHEKSILVFDGIHTGTDMEEVWKEIQQDQAVTLSIDLFGMGLVFFRKEFRVQQHISIRF</sequence>
<evidence type="ECO:0000313" key="2">
    <source>
        <dbReference type="Proteomes" id="UP000295741"/>
    </source>
</evidence>
<keyword evidence="1" id="KW-0808">Transferase</keyword>
<dbReference type="InterPro" id="IPR029063">
    <property type="entry name" value="SAM-dependent_MTases_sf"/>
</dbReference>
<accession>A0A4R6J2M8</accession>
<dbReference type="Pfam" id="PF13578">
    <property type="entry name" value="Methyltransf_24"/>
    <property type="match status" value="1"/>
</dbReference>
<gene>
    <name evidence="1" type="ORF">BC659_0592</name>
</gene>
<comment type="caution">
    <text evidence="1">The sequence shown here is derived from an EMBL/GenBank/DDBJ whole genome shotgun (WGS) entry which is preliminary data.</text>
</comment>
<dbReference type="SUPFAM" id="SSF53335">
    <property type="entry name" value="S-adenosyl-L-methionine-dependent methyltransferases"/>
    <property type="match status" value="1"/>
</dbReference>
<dbReference type="RefSeq" id="WP_133473107.1">
    <property type="nucleotide sequence ID" value="NZ_SNWP01000010.1"/>
</dbReference>
<dbReference type="Gene3D" id="3.40.50.150">
    <property type="entry name" value="Vaccinia Virus protein VP39"/>
    <property type="match status" value="1"/>
</dbReference>
<dbReference type="GO" id="GO:0032259">
    <property type="term" value="P:methylation"/>
    <property type="evidence" value="ECO:0007669"/>
    <property type="project" value="UniProtKB-KW"/>
</dbReference>
<organism evidence="1 2">
    <name type="scientific">Sediminibacterium goheungense</name>
    <dbReference type="NCBI Taxonomy" id="1086393"/>
    <lineage>
        <taxon>Bacteria</taxon>
        <taxon>Pseudomonadati</taxon>
        <taxon>Bacteroidota</taxon>
        <taxon>Chitinophagia</taxon>
        <taxon>Chitinophagales</taxon>
        <taxon>Chitinophagaceae</taxon>
        <taxon>Sediminibacterium</taxon>
    </lineage>
</organism>
<protein>
    <submittedName>
        <fullName evidence="1">Methyltransferase family protein</fullName>
    </submittedName>
</protein>